<evidence type="ECO:0000256" key="8">
    <source>
        <dbReference type="SAM" id="MobiDB-lite"/>
    </source>
</evidence>
<feature type="compositionally biased region" description="Basic residues" evidence="8">
    <location>
        <begin position="470"/>
        <end position="479"/>
    </location>
</feature>
<protein>
    <recommendedName>
        <fullName evidence="9">Protein kinase domain-containing protein</fullName>
    </recommendedName>
</protein>
<dbReference type="PROSITE" id="PS00108">
    <property type="entry name" value="PROTEIN_KINASE_ST"/>
    <property type="match status" value="1"/>
</dbReference>
<dbReference type="Gene3D" id="1.10.510.10">
    <property type="entry name" value="Transferase(Phosphotransferase) domain 1"/>
    <property type="match status" value="1"/>
</dbReference>
<comment type="caution">
    <text evidence="10">The sequence shown here is derived from an EMBL/GenBank/DDBJ whole genome shotgun (WGS) entry which is preliminary data.</text>
</comment>
<feature type="binding site" evidence="7">
    <location>
        <position position="159"/>
    </location>
    <ligand>
        <name>ATP</name>
        <dbReference type="ChEBI" id="CHEBI:30616"/>
    </ligand>
</feature>
<dbReference type="SUPFAM" id="SSF56112">
    <property type="entry name" value="Protein kinase-like (PK-like)"/>
    <property type="match status" value="1"/>
</dbReference>
<feature type="compositionally biased region" description="Basic residues" evidence="8">
    <location>
        <begin position="359"/>
        <end position="372"/>
    </location>
</feature>
<evidence type="ECO:0000256" key="6">
    <source>
        <dbReference type="ARBA" id="ARBA00038035"/>
    </source>
</evidence>
<dbReference type="InterPro" id="IPR008271">
    <property type="entry name" value="Ser/Thr_kinase_AS"/>
</dbReference>
<dbReference type="GO" id="GO:0004674">
    <property type="term" value="F:protein serine/threonine kinase activity"/>
    <property type="evidence" value="ECO:0007669"/>
    <property type="project" value="UniProtKB-KW"/>
</dbReference>
<dbReference type="Proteomes" id="UP000565441">
    <property type="component" value="Unassembled WGS sequence"/>
</dbReference>
<dbReference type="InterPro" id="IPR000719">
    <property type="entry name" value="Prot_kinase_dom"/>
</dbReference>
<evidence type="ECO:0000256" key="3">
    <source>
        <dbReference type="ARBA" id="ARBA00022741"/>
    </source>
</evidence>
<dbReference type="Gene3D" id="3.30.200.20">
    <property type="entry name" value="Phosphorylase Kinase, domain 1"/>
    <property type="match status" value="1"/>
</dbReference>
<dbReference type="InterPro" id="IPR050915">
    <property type="entry name" value="MAP_kinase_kinase"/>
</dbReference>
<keyword evidence="1" id="KW-0723">Serine/threonine-protein kinase</keyword>
<dbReference type="FunFam" id="3.30.200.20:FF:000040">
    <property type="entry name" value="Dual specificity mitogen-activated protein kinase kinase"/>
    <property type="match status" value="1"/>
</dbReference>
<feature type="region of interest" description="Disordered" evidence="8">
    <location>
        <begin position="462"/>
        <end position="579"/>
    </location>
</feature>
<evidence type="ECO:0000256" key="5">
    <source>
        <dbReference type="ARBA" id="ARBA00022840"/>
    </source>
</evidence>
<dbReference type="GO" id="GO:0005524">
    <property type="term" value="F:ATP binding"/>
    <property type="evidence" value="ECO:0007669"/>
    <property type="project" value="UniProtKB-UniRule"/>
</dbReference>
<evidence type="ECO:0000256" key="1">
    <source>
        <dbReference type="ARBA" id="ARBA00022527"/>
    </source>
</evidence>
<dbReference type="PANTHER" id="PTHR47448:SF1">
    <property type="entry name" value="SERINE_THREONINE-PROTEIN KINASE STE7 HOMOLOG"/>
    <property type="match status" value="1"/>
</dbReference>
<dbReference type="PANTHER" id="PTHR47448">
    <property type="entry name" value="DUAL SPECIFICITY MITOGEN-ACTIVATED PROTEIN KINASE KINASE DSOR1-LIKE PROTEIN"/>
    <property type="match status" value="1"/>
</dbReference>
<feature type="region of interest" description="Disordered" evidence="8">
    <location>
        <begin position="327"/>
        <end position="378"/>
    </location>
</feature>
<dbReference type="PROSITE" id="PS50011">
    <property type="entry name" value="PROTEIN_KINASE_DOM"/>
    <property type="match status" value="1"/>
</dbReference>
<dbReference type="InterPro" id="IPR011009">
    <property type="entry name" value="Kinase-like_dom_sf"/>
</dbReference>
<comment type="similarity">
    <text evidence="6">Belongs to the protein kinase superfamily. STE Ser/Thr protein kinase family. MAP kinase kinase subfamily.</text>
</comment>
<organism evidence="10 11">
    <name type="scientific">Tricholomella constricta</name>
    <dbReference type="NCBI Taxonomy" id="117010"/>
    <lineage>
        <taxon>Eukaryota</taxon>
        <taxon>Fungi</taxon>
        <taxon>Dikarya</taxon>
        <taxon>Basidiomycota</taxon>
        <taxon>Agaricomycotina</taxon>
        <taxon>Agaricomycetes</taxon>
        <taxon>Agaricomycetidae</taxon>
        <taxon>Agaricales</taxon>
        <taxon>Tricholomatineae</taxon>
        <taxon>Lyophyllaceae</taxon>
        <taxon>Tricholomella</taxon>
    </lineage>
</organism>
<sequence length="703" mass="77111">MNSLSPSPITPIRKKRNFKALQLAPPPPKPAAPPPPEPEPVAIRQAPAGKKRPPPMTLKAPKIPSASGAVSAIEQETPNVLTVVSNGPNSAPNTASPSVRRNTYHATLSNTLANLDMNAEIKFDLRNDDLKDMQELGQGNGGSVKKVEHTPTGTIMAKKIVLIDAKPSVRKQILRELQIMHDCKSKYIISFWGAFLADPNICICMEFMDKGSLDGIYKKIGPIDIDVVGQVALAVLEGLTYLYDIHRIIHRDIKPSNILCNSRGEIKICDFGVSGELINSIADTFVGTSTYMSPERIQGAQYTVKSDVWSLGVSLIELALGRFPFSESDDSDSDLSDFEGTLSPARPGSIALGLPPPRPRVKTQKKDKRKSKGVSLQGGGMTMSILELLQHIVNEPAPRLTPEGRFPREAEEFVDSCLLKDPDARKTPKDLLTPRIPFSLRSPIHHTHTTYAQRYHIQPAITYSAPGFPSRKRNRRAARRSASLPRQSGTSQPSGYNSAQPSGSVYNPVQPSGYSPAQPPSYSPVQSSGYSSVRSSGYNPSGYNSSGYSPVQPSEYSLPAQRPRNSAQPSGLFHPSLPSVYPSPGELAPSVFATSSRRNRSEIERQDVNSNRGWVVRPIDDEWHKQQQRAFCKKWPDGSSIRFSHAPLIYVGRLMDVLETRYGVGLMLSFGNNETVIVDERICEIAREPVQISERGPGLKVIF</sequence>
<dbReference type="InterPro" id="IPR017441">
    <property type="entry name" value="Protein_kinase_ATP_BS"/>
</dbReference>
<feature type="compositionally biased region" description="Acidic residues" evidence="8">
    <location>
        <begin position="327"/>
        <end position="337"/>
    </location>
</feature>
<feature type="compositionally biased region" description="Polar residues" evidence="8">
    <location>
        <begin position="484"/>
        <end position="509"/>
    </location>
</feature>
<accession>A0A8H5M291</accession>
<dbReference type="OrthoDB" id="10252354at2759"/>
<keyword evidence="4" id="KW-0418">Kinase</keyword>
<keyword evidence="3 7" id="KW-0547">Nucleotide-binding</keyword>
<feature type="region of interest" description="Disordered" evidence="8">
    <location>
        <begin position="1"/>
        <end position="64"/>
    </location>
</feature>
<evidence type="ECO:0000313" key="10">
    <source>
        <dbReference type="EMBL" id="KAF5377976.1"/>
    </source>
</evidence>
<evidence type="ECO:0000256" key="4">
    <source>
        <dbReference type="ARBA" id="ARBA00022777"/>
    </source>
</evidence>
<reference evidence="10 11" key="1">
    <citation type="journal article" date="2020" name="ISME J.">
        <title>Uncovering the hidden diversity of litter-decomposition mechanisms in mushroom-forming fungi.</title>
        <authorList>
            <person name="Floudas D."/>
            <person name="Bentzer J."/>
            <person name="Ahren D."/>
            <person name="Johansson T."/>
            <person name="Persson P."/>
            <person name="Tunlid A."/>
        </authorList>
    </citation>
    <scope>NUCLEOTIDE SEQUENCE [LARGE SCALE GENOMIC DNA]</scope>
    <source>
        <strain evidence="10 11">CBS 661.87</strain>
    </source>
</reference>
<evidence type="ECO:0000256" key="7">
    <source>
        <dbReference type="PROSITE-ProRule" id="PRU10141"/>
    </source>
</evidence>
<evidence type="ECO:0000259" key="9">
    <source>
        <dbReference type="PROSITE" id="PS50011"/>
    </source>
</evidence>
<evidence type="ECO:0000256" key="2">
    <source>
        <dbReference type="ARBA" id="ARBA00022679"/>
    </source>
</evidence>
<feature type="domain" description="Protein kinase" evidence="9">
    <location>
        <begin position="130"/>
        <end position="439"/>
    </location>
</feature>
<dbReference type="AlphaFoldDB" id="A0A8H5M291"/>
<feature type="compositionally biased region" description="Low complexity" evidence="8">
    <location>
        <begin position="523"/>
        <end position="550"/>
    </location>
</feature>
<feature type="compositionally biased region" description="Pro residues" evidence="8">
    <location>
        <begin position="24"/>
        <end position="39"/>
    </location>
</feature>
<gene>
    <name evidence="10" type="ORF">D9615_006664</name>
</gene>
<dbReference type="PROSITE" id="PS00107">
    <property type="entry name" value="PROTEIN_KINASE_ATP"/>
    <property type="match status" value="1"/>
</dbReference>
<dbReference type="GO" id="GO:0000165">
    <property type="term" value="P:MAPK cascade"/>
    <property type="evidence" value="ECO:0007669"/>
    <property type="project" value="UniProtKB-ARBA"/>
</dbReference>
<keyword evidence="2" id="KW-0808">Transferase</keyword>
<proteinExistence type="inferred from homology"/>
<evidence type="ECO:0000313" key="11">
    <source>
        <dbReference type="Proteomes" id="UP000565441"/>
    </source>
</evidence>
<dbReference type="GO" id="GO:0004712">
    <property type="term" value="F:protein serine/threonine/tyrosine kinase activity"/>
    <property type="evidence" value="ECO:0007669"/>
    <property type="project" value="UniProtKB-ARBA"/>
</dbReference>
<dbReference type="Pfam" id="PF00069">
    <property type="entry name" value="Pkinase"/>
    <property type="match status" value="1"/>
</dbReference>
<name>A0A8H5M291_9AGAR</name>
<dbReference type="EMBL" id="JAACJP010000022">
    <property type="protein sequence ID" value="KAF5377976.1"/>
    <property type="molecule type" value="Genomic_DNA"/>
</dbReference>
<keyword evidence="5 7" id="KW-0067">ATP-binding</keyword>
<keyword evidence="11" id="KW-1185">Reference proteome</keyword>
<dbReference type="SMART" id="SM00220">
    <property type="entry name" value="S_TKc"/>
    <property type="match status" value="1"/>
</dbReference>